<evidence type="ECO:0000256" key="11">
    <source>
        <dbReference type="SAM" id="MobiDB-lite"/>
    </source>
</evidence>
<dbReference type="NCBIfam" id="TIGR00231">
    <property type="entry name" value="small_GTP"/>
    <property type="match status" value="1"/>
</dbReference>
<dbReference type="SUPFAM" id="SSF52540">
    <property type="entry name" value="P-loop containing nucleoside triphosphate hydrolases"/>
    <property type="match status" value="1"/>
</dbReference>
<dbReference type="CDD" id="cd04138">
    <property type="entry name" value="H_N_K_Ras_like"/>
    <property type="match status" value="1"/>
</dbReference>
<keyword evidence="13" id="KW-1185">Reference proteome</keyword>
<dbReference type="GO" id="GO:0007165">
    <property type="term" value="P:signal transduction"/>
    <property type="evidence" value="ECO:0007669"/>
    <property type="project" value="InterPro"/>
</dbReference>
<sequence length="194" mass="22049">MTMSEYKIVVVGAGGVGKSALTIQLIQNHFVEEYDPTIEDSYRKQVVIDGETCLLDILDTAGQEEYSAMRDQYMRTGEGFLCVFAVNNPKSFDDIEQYREQIKRVKDAEEVPLVLVGNKTDLHGRTVDVRTAKHLADEFGIPYVETSAKTRQGVDDAFYTLVREIRKFKERGGDKRRRGGKSKRSKARLRCSLM</sequence>
<evidence type="ECO:0000313" key="12">
    <source>
        <dbReference type="EMBL" id="PAA81416.1"/>
    </source>
</evidence>
<dbReference type="InterPro" id="IPR020849">
    <property type="entry name" value="Small_GTPase_Ras-type"/>
</dbReference>
<dbReference type="OrthoDB" id="5976022at2759"/>
<dbReference type="PROSITE" id="PS51420">
    <property type="entry name" value="RHO"/>
    <property type="match status" value="1"/>
</dbReference>
<accession>A0A267G5Z9</accession>
<keyword evidence="8" id="KW-0449">Lipoprotein</keyword>
<gene>
    <name evidence="12" type="ORF">BOX15_Mlig000663g4</name>
</gene>
<dbReference type="AlphaFoldDB" id="A0A267G5Z9"/>
<dbReference type="Gene3D" id="3.40.50.300">
    <property type="entry name" value="P-loop containing nucleotide triphosphate hydrolases"/>
    <property type="match status" value="1"/>
</dbReference>
<dbReference type="SMART" id="SM00174">
    <property type="entry name" value="RHO"/>
    <property type="match status" value="1"/>
</dbReference>
<name>A0A267G5Z9_9PLAT</name>
<dbReference type="PANTHER" id="PTHR24070">
    <property type="entry name" value="RAS, DI-RAS, AND RHEB FAMILY MEMBERS OF SMALL GTPASE SUPERFAMILY"/>
    <property type="match status" value="1"/>
</dbReference>
<comment type="caution">
    <text evidence="12">The sequence shown here is derived from an EMBL/GenBank/DDBJ whole genome shotgun (WGS) entry which is preliminary data.</text>
</comment>
<evidence type="ECO:0000256" key="10">
    <source>
        <dbReference type="ARBA" id="ARBA00048098"/>
    </source>
</evidence>
<dbReference type="STRING" id="282301.A0A267G5Z9"/>
<dbReference type="InterPro" id="IPR001806">
    <property type="entry name" value="Small_GTPase"/>
</dbReference>
<dbReference type="PROSITE" id="PS51421">
    <property type="entry name" value="RAS"/>
    <property type="match status" value="1"/>
</dbReference>
<evidence type="ECO:0000256" key="5">
    <source>
        <dbReference type="ARBA" id="ARBA00022801"/>
    </source>
</evidence>
<keyword evidence="9" id="KW-0636">Prenylation</keyword>
<dbReference type="Pfam" id="PF00071">
    <property type="entry name" value="Ras"/>
    <property type="match status" value="1"/>
</dbReference>
<evidence type="ECO:0000256" key="2">
    <source>
        <dbReference type="ARBA" id="ARBA00008344"/>
    </source>
</evidence>
<dbReference type="PRINTS" id="PR00449">
    <property type="entry name" value="RASTRNSFRMNG"/>
</dbReference>
<keyword evidence="5" id="KW-0378">Hydrolase</keyword>
<dbReference type="PROSITE" id="PS51419">
    <property type="entry name" value="RAB"/>
    <property type="match status" value="1"/>
</dbReference>
<evidence type="ECO:0000256" key="6">
    <source>
        <dbReference type="ARBA" id="ARBA00023134"/>
    </source>
</evidence>
<evidence type="ECO:0000313" key="13">
    <source>
        <dbReference type="Proteomes" id="UP000215902"/>
    </source>
</evidence>
<evidence type="ECO:0000256" key="3">
    <source>
        <dbReference type="ARBA" id="ARBA00011984"/>
    </source>
</evidence>
<dbReference type="SMART" id="SM00175">
    <property type="entry name" value="RAB"/>
    <property type="match status" value="1"/>
</dbReference>
<evidence type="ECO:0000256" key="7">
    <source>
        <dbReference type="ARBA" id="ARBA00023136"/>
    </source>
</evidence>
<evidence type="ECO:0000256" key="1">
    <source>
        <dbReference type="ARBA" id="ARBA00004635"/>
    </source>
</evidence>
<dbReference type="Proteomes" id="UP000215902">
    <property type="component" value="Unassembled WGS sequence"/>
</dbReference>
<feature type="compositionally biased region" description="Basic residues" evidence="11">
    <location>
        <begin position="174"/>
        <end position="194"/>
    </location>
</feature>
<evidence type="ECO:0000256" key="8">
    <source>
        <dbReference type="ARBA" id="ARBA00023288"/>
    </source>
</evidence>
<proteinExistence type="inferred from homology"/>
<dbReference type="GO" id="GO:0005525">
    <property type="term" value="F:GTP binding"/>
    <property type="evidence" value="ECO:0007669"/>
    <property type="project" value="UniProtKB-KW"/>
</dbReference>
<comment type="subcellular location">
    <subcellularLocation>
        <location evidence="1">Membrane</location>
        <topology evidence="1">Lipid-anchor</topology>
    </subcellularLocation>
</comment>
<dbReference type="EC" id="3.6.5.2" evidence="3"/>
<dbReference type="InterPro" id="IPR005225">
    <property type="entry name" value="Small_GTP-bd"/>
</dbReference>
<dbReference type="GO" id="GO:0003925">
    <property type="term" value="F:G protein activity"/>
    <property type="evidence" value="ECO:0007669"/>
    <property type="project" value="UniProtKB-EC"/>
</dbReference>
<protein>
    <recommendedName>
        <fullName evidence="3">small monomeric GTPase</fullName>
        <ecNumber evidence="3">3.6.5.2</ecNumber>
    </recommendedName>
</protein>
<reference evidence="12 13" key="1">
    <citation type="submission" date="2017-06" db="EMBL/GenBank/DDBJ databases">
        <title>A platform for efficient transgenesis in Macrostomum lignano, a flatworm model organism for stem cell research.</title>
        <authorList>
            <person name="Berezikov E."/>
        </authorList>
    </citation>
    <scope>NUCLEOTIDE SEQUENCE [LARGE SCALE GENOMIC DNA]</scope>
    <source>
        <strain evidence="12">DV1</strain>
        <tissue evidence="12">Whole organism</tissue>
    </source>
</reference>
<comment type="catalytic activity">
    <reaction evidence="10">
        <text>GTP + H2O = GDP + phosphate + H(+)</text>
        <dbReference type="Rhea" id="RHEA:19669"/>
        <dbReference type="ChEBI" id="CHEBI:15377"/>
        <dbReference type="ChEBI" id="CHEBI:15378"/>
        <dbReference type="ChEBI" id="CHEBI:37565"/>
        <dbReference type="ChEBI" id="CHEBI:43474"/>
        <dbReference type="ChEBI" id="CHEBI:58189"/>
        <dbReference type="EC" id="3.6.5.2"/>
    </reaction>
</comment>
<keyword evidence="7" id="KW-0472">Membrane</keyword>
<keyword evidence="4" id="KW-0547">Nucleotide-binding</keyword>
<dbReference type="GO" id="GO:0016020">
    <property type="term" value="C:membrane"/>
    <property type="evidence" value="ECO:0007669"/>
    <property type="project" value="UniProtKB-SubCell"/>
</dbReference>
<organism evidence="12 13">
    <name type="scientific">Macrostomum lignano</name>
    <dbReference type="NCBI Taxonomy" id="282301"/>
    <lineage>
        <taxon>Eukaryota</taxon>
        <taxon>Metazoa</taxon>
        <taxon>Spiralia</taxon>
        <taxon>Lophotrochozoa</taxon>
        <taxon>Platyhelminthes</taxon>
        <taxon>Rhabditophora</taxon>
        <taxon>Macrostomorpha</taxon>
        <taxon>Macrostomida</taxon>
        <taxon>Macrostomidae</taxon>
        <taxon>Macrostomum</taxon>
    </lineage>
</organism>
<keyword evidence="6" id="KW-0342">GTP-binding</keyword>
<evidence type="ECO:0000256" key="9">
    <source>
        <dbReference type="ARBA" id="ARBA00023289"/>
    </source>
</evidence>
<feature type="region of interest" description="Disordered" evidence="11">
    <location>
        <begin position="172"/>
        <end position="194"/>
    </location>
</feature>
<dbReference type="EMBL" id="NIVC01000532">
    <property type="protein sequence ID" value="PAA81416.1"/>
    <property type="molecule type" value="Genomic_DNA"/>
</dbReference>
<comment type="similarity">
    <text evidence="2">Belongs to the small GTPase superfamily. Ras family.</text>
</comment>
<dbReference type="SMART" id="SM00173">
    <property type="entry name" value="RAS"/>
    <property type="match status" value="1"/>
</dbReference>
<dbReference type="FunFam" id="3.40.50.300:FF:000096">
    <property type="entry name" value="KRAS proto-oncogene, GTPase"/>
    <property type="match status" value="1"/>
</dbReference>
<evidence type="ECO:0000256" key="4">
    <source>
        <dbReference type="ARBA" id="ARBA00022741"/>
    </source>
</evidence>
<dbReference type="InterPro" id="IPR027417">
    <property type="entry name" value="P-loop_NTPase"/>
</dbReference>